<accession>A0ABV5YTK7</accession>
<comment type="caution">
    <text evidence="2">The sequence shown here is derived from an EMBL/GenBank/DDBJ whole genome shotgun (WGS) entry which is preliminary data.</text>
</comment>
<name>A0ABV5YTK7_9ACTN</name>
<keyword evidence="3" id="KW-1185">Reference proteome</keyword>
<dbReference type="RefSeq" id="WP_378211438.1">
    <property type="nucleotide sequence ID" value="NZ_JBHLZP010000511.1"/>
</dbReference>
<evidence type="ECO:0000256" key="1">
    <source>
        <dbReference type="SAM" id="MobiDB-lite"/>
    </source>
</evidence>
<dbReference type="EMBL" id="JBHLZP010000511">
    <property type="protein sequence ID" value="MFB9838409.1"/>
    <property type="molecule type" value="Genomic_DNA"/>
</dbReference>
<feature type="compositionally biased region" description="Basic and acidic residues" evidence="1">
    <location>
        <begin position="11"/>
        <end position="21"/>
    </location>
</feature>
<reference evidence="2 3" key="1">
    <citation type="submission" date="2024-09" db="EMBL/GenBank/DDBJ databases">
        <authorList>
            <person name="Sun Q."/>
            <person name="Mori K."/>
        </authorList>
    </citation>
    <scope>NUCLEOTIDE SEQUENCE [LARGE SCALE GENOMIC DNA]</scope>
    <source>
        <strain evidence="2 3">TBRC 0563</strain>
    </source>
</reference>
<evidence type="ECO:0000313" key="3">
    <source>
        <dbReference type="Proteomes" id="UP001589627"/>
    </source>
</evidence>
<feature type="region of interest" description="Disordered" evidence="1">
    <location>
        <begin position="1"/>
        <end position="21"/>
    </location>
</feature>
<gene>
    <name evidence="2" type="ORF">ACFFNX_40295</name>
</gene>
<protein>
    <submittedName>
        <fullName evidence="2">Uncharacterized protein</fullName>
    </submittedName>
</protein>
<evidence type="ECO:0000313" key="2">
    <source>
        <dbReference type="EMBL" id="MFB9838409.1"/>
    </source>
</evidence>
<sequence length="70" mass="7627">MKYPLSEPAEEDRGAWSEEVPRRGVVRGDTVAPFAETKERIGGSCLTGMRVALEIAAGHATIGHRPVRRP</sequence>
<dbReference type="Proteomes" id="UP001589627">
    <property type="component" value="Unassembled WGS sequence"/>
</dbReference>
<proteinExistence type="predicted"/>
<organism evidence="2 3">
    <name type="scientific">Actinoallomurus acaciae</name>
    <dbReference type="NCBI Taxonomy" id="502577"/>
    <lineage>
        <taxon>Bacteria</taxon>
        <taxon>Bacillati</taxon>
        <taxon>Actinomycetota</taxon>
        <taxon>Actinomycetes</taxon>
        <taxon>Streptosporangiales</taxon>
        <taxon>Thermomonosporaceae</taxon>
        <taxon>Actinoallomurus</taxon>
    </lineage>
</organism>